<evidence type="ECO:0000313" key="2">
    <source>
        <dbReference type="EMBL" id="MBM7704557.1"/>
    </source>
</evidence>
<comment type="caution">
    <text evidence="2">The sequence shown here is derived from an EMBL/GenBank/DDBJ whole genome shotgun (WGS) entry which is preliminary data.</text>
</comment>
<feature type="compositionally biased region" description="Basic and acidic residues" evidence="1">
    <location>
        <begin position="1"/>
        <end position="33"/>
    </location>
</feature>
<dbReference type="EMBL" id="JAFBFC010000007">
    <property type="protein sequence ID" value="MBM7704557.1"/>
    <property type="molecule type" value="Genomic_DNA"/>
</dbReference>
<dbReference type="Proteomes" id="UP000809829">
    <property type="component" value="Unassembled WGS sequence"/>
</dbReference>
<keyword evidence="3" id="KW-1185">Reference proteome</keyword>
<dbReference type="RefSeq" id="WP_205188559.1">
    <property type="nucleotide sequence ID" value="NZ_JAFBFC010000007.1"/>
</dbReference>
<protein>
    <recommendedName>
        <fullName evidence="4">DUF4025 domain-containing protein</fullName>
    </recommendedName>
</protein>
<evidence type="ECO:0000256" key="1">
    <source>
        <dbReference type="SAM" id="MobiDB-lite"/>
    </source>
</evidence>
<reference evidence="2 3" key="1">
    <citation type="submission" date="2021-01" db="EMBL/GenBank/DDBJ databases">
        <title>Genomic Encyclopedia of Type Strains, Phase IV (KMG-IV): sequencing the most valuable type-strain genomes for metagenomic binning, comparative biology and taxonomic classification.</title>
        <authorList>
            <person name="Goeker M."/>
        </authorList>
    </citation>
    <scope>NUCLEOTIDE SEQUENCE [LARGE SCALE GENOMIC DNA]</scope>
    <source>
        <strain evidence="2 3">DSM 104297</strain>
    </source>
</reference>
<gene>
    <name evidence="2" type="ORF">JOC83_003414</name>
</gene>
<feature type="region of interest" description="Disordered" evidence="1">
    <location>
        <begin position="1"/>
        <end position="59"/>
    </location>
</feature>
<dbReference type="InterPro" id="IPR025100">
    <property type="entry name" value="DUF4025"/>
</dbReference>
<accession>A0ABS2QZW8</accession>
<evidence type="ECO:0008006" key="4">
    <source>
        <dbReference type="Google" id="ProtNLM"/>
    </source>
</evidence>
<evidence type="ECO:0000313" key="3">
    <source>
        <dbReference type="Proteomes" id="UP000809829"/>
    </source>
</evidence>
<proteinExistence type="predicted"/>
<dbReference type="Pfam" id="PF13217">
    <property type="entry name" value="DUF4025"/>
    <property type="match status" value="1"/>
</dbReference>
<sequence>MDREPKQGKKNELHTEEMADRQFEVQDYSRQDELSQGLATTHEQVSDAYNEGTVEDTNR</sequence>
<name>A0ABS2QZW8_9BACI</name>
<organism evidence="2 3">
    <name type="scientific">Priestia iocasae</name>
    <dbReference type="NCBI Taxonomy" id="2291674"/>
    <lineage>
        <taxon>Bacteria</taxon>
        <taxon>Bacillati</taxon>
        <taxon>Bacillota</taxon>
        <taxon>Bacilli</taxon>
        <taxon>Bacillales</taxon>
        <taxon>Bacillaceae</taxon>
        <taxon>Priestia</taxon>
    </lineage>
</organism>